<proteinExistence type="predicted"/>
<dbReference type="EMBL" id="JAPOHA010000003">
    <property type="protein sequence ID" value="MCY1713302.1"/>
    <property type="molecule type" value="Genomic_DNA"/>
</dbReference>
<evidence type="ECO:0000313" key="2">
    <source>
        <dbReference type="Proteomes" id="UP001082703"/>
    </source>
</evidence>
<keyword evidence="2" id="KW-1185">Reference proteome</keyword>
<sequence>MAEAMHTARRLMNVNHPVLNTGQAVVNRENIAAQRNGNVLCAAVCRPSAWLTFRGPFRFKELKWI</sequence>
<evidence type="ECO:0000313" key="1">
    <source>
        <dbReference type="EMBL" id="MCY1713302.1"/>
    </source>
</evidence>
<reference evidence="1 2" key="1">
    <citation type="submission" date="2022-11" db="EMBL/GenBank/DDBJ databases">
        <authorList>
            <person name="Caiyu Z."/>
        </authorList>
    </citation>
    <scope>NUCLEOTIDE SEQUENCE [LARGE SCALE GENOMIC DNA]</scope>
    <source>
        <strain evidence="1 2">YR-4</strain>
    </source>
</reference>
<name>A0ABT4BQX4_9FIRM</name>
<dbReference type="Proteomes" id="UP001082703">
    <property type="component" value="Unassembled WGS sequence"/>
</dbReference>
<gene>
    <name evidence="1" type="ORF">OUY18_03395</name>
</gene>
<comment type="caution">
    <text evidence="1">The sequence shown here is derived from an EMBL/GenBank/DDBJ whole genome shotgun (WGS) entry which is preliminary data.</text>
</comment>
<dbReference type="RefSeq" id="WP_268057308.1">
    <property type="nucleotide sequence ID" value="NZ_JAPOHA010000003.1"/>
</dbReference>
<accession>A0ABT4BQX4</accession>
<organism evidence="1 2">
    <name type="scientific">Caproiciproducens galactitolivorans</name>
    <dbReference type="NCBI Taxonomy" id="642589"/>
    <lineage>
        <taxon>Bacteria</taxon>
        <taxon>Bacillati</taxon>
        <taxon>Bacillota</taxon>
        <taxon>Clostridia</taxon>
        <taxon>Eubacteriales</taxon>
        <taxon>Acutalibacteraceae</taxon>
        <taxon>Caproiciproducens</taxon>
    </lineage>
</organism>
<protein>
    <submittedName>
        <fullName evidence="1">Uncharacterized protein</fullName>
    </submittedName>
</protein>